<evidence type="ECO:0000256" key="4">
    <source>
        <dbReference type="ARBA" id="ARBA00023136"/>
    </source>
</evidence>
<dbReference type="InterPro" id="IPR049452">
    <property type="entry name" value="Anoctamin_TM"/>
</dbReference>
<dbReference type="Pfam" id="PF20877">
    <property type="entry name" value="Anoctamin_N"/>
    <property type="match status" value="1"/>
</dbReference>
<feature type="domain" description="Anoctamin alpha-beta plait" evidence="8">
    <location>
        <begin position="31"/>
        <end position="150"/>
    </location>
</feature>
<organism evidence="9 10">
    <name type="scientific">Austropuccinia psidii MF-1</name>
    <dbReference type="NCBI Taxonomy" id="1389203"/>
    <lineage>
        <taxon>Eukaryota</taxon>
        <taxon>Fungi</taxon>
        <taxon>Dikarya</taxon>
        <taxon>Basidiomycota</taxon>
        <taxon>Pucciniomycotina</taxon>
        <taxon>Pucciniomycetes</taxon>
        <taxon>Pucciniales</taxon>
        <taxon>Sphaerophragmiaceae</taxon>
        <taxon>Austropuccinia</taxon>
    </lineage>
</organism>
<dbReference type="GO" id="GO:0005254">
    <property type="term" value="F:chloride channel activity"/>
    <property type="evidence" value="ECO:0007669"/>
    <property type="project" value="TreeGrafter"/>
</dbReference>
<evidence type="ECO:0000256" key="6">
    <source>
        <dbReference type="SAM" id="Phobius"/>
    </source>
</evidence>
<evidence type="ECO:0000256" key="3">
    <source>
        <dbReference type="ARBA" id="ARBA00022989"/>
    </source>
</evidence>
<name>A0A9Q3CZ53_9BASI</name>
<comment type="caution">
    <text evidence="9">The sequence shown here is derived from an EMBL/GenBank/DDBJ whole genome shotgun (WGS) entry which is preliminary data.</text>
</comment>
<keyword evidence="10" id="KW-1185">Reference proteome</keyword>
<feature type="transmembrane region" description="Helical" evidence="6">
    <location>
        <begin position="421"/>
        <end position="447"/>
    </location>
</feature>
<gene>
    <name evidence="9" type="ORF">O181_032273</name>
</gene>
<evidence type="ECO:0000256" key="5">
    <source>
        <dbReference type="SAM" id="MobiDB-lite"/>
    </source>
</evidence>
<accession>A0A9Q3CZ53</accession>
<evidence type="ECO:0000259" key="7">
    <source>
        <dbReference type="Pfam" id="PF04547"/>
    </source>
</evidence>
<dbReference type="GO" id="GO:0016020">
    <property type="term" value="C:membrane"/>
    <property type="evidence" value="ECO:0007669"/>
    <property type="project" value="UniProtKB-SubCell"/>
</dbReference>
<evidence type="ECO:0000313" key="9">
    <source>
        <dbReference type="EMBL" id="MBW0492558.1"/>
    </source>
</evidence>
<feature type="region of interest" description="Disordered" evidence="5">
    <location>
        <begin position="1"/>
        <end position="25"/>
    </location>
</feature>
<dbReference type="InterPro" id="IPR007632">
    <property type="entry name" value="Anoctamin"/>
</dbReference>
<feature type="domain" description="Anoctamin transmembrane" evidence="7">
    <location>
        <begin position="223"/>
        <end position="746"/>
    </location>
</feature>
<evidence type="ECO:0000256" key="2">
    <source>
        <dbReference type="ARBA" id="ARBA00022692"/>
    </source>
</evidence>
<sequence length="821" mass="94231">MFSGGNRQDHVFSEEQSVSQDSSNSSFTNLQVDYVIVFSLLPLNKEKVLDKAAHAKELLEEYNLLIDRLKTVGLSATGRLGAKGTHEVLILVTAHDETRIKEEIHAERLADWLHGITFVKPQPGLSNCFLSQPYTAAERLRHLYDIITRDAKPPSIPASPLSAHPSRPLIGSGAGVIPRHAPFYHVKSIFPPHDLAFNKLWLSSWSDRSHLSIKIPDVELDQIKEIYGESIGYYFAFLNFYFQALIFPAGLGFLFWITKLKYSFTYSVILVLWSLIFIETWQIKERLLAIRWNSFNCHKVEKKRVEFKPQKTVRDFVTNEPIGYFPWWKRELRKLVTIPVLILFTIGLCALITVITAMELITAEVYKGPFKKALALLPTVLFAASVPQLVKLWQSTAIKLSNWENHSYNSSYDRSLTHKTFIAHGLVAYAGLVLTAFVYVPFGAVLVPKLASHFQKFIETNPISSEGLADSKLNTQTFDFSTYTINTSRLYEQLFAYQVTNQLMDTFTEVGLPYLMKIASFKWNKILDNRHQHKQKTCSPSMGISPKFIDSVDERELLERLREEARLPDYRLFVEYAEMAIQFGFVVLWTVIWPISPVFSFVNNFFELRTDAIKLIKHSRRPVPTRCDSIGPWLDVLKALVWLGVIINAALVYLFKSSNHVLEPSLDSLNSSSKKHQTLTRTSHVADLFAAALSKTKGNQCESKALNDGMFDRLSSILLSALIPMLISEHVFFVIRHMVREVIQRLLWKNSEAEVKQRKTDWELKQSFVEQLDQYQNNRDTSSEAMNFFPFRKVEIHKKDEEFWLRDDSGAQEIKLLGKTE</sequence>
<dbReference type="OrthoDB" id="296386at2759"/>
<protein>
    <submittedName>
        <fullName evidence="9">Uncharacterized protein</fullName>
    </submittedName>
</protein>
<evidence type="ECO:0000313" key="10">
    <source>
        <dbReference type="Proteomes" id="UP000765509"/>
    </source>
</evidence>
<keyword evidence="2 6" id="KW-0812">Transmembrane</keyword>
<keyword evidence="3 6" id="KW-1133">Transmembrane helix</keyword>
<reference evidence="9" key="1">
    <citation type="submission" date="2021-03" db="EMBL/GenBank/DDBJ databases">
        <title>Draft genome sequence of rust myrtle Austropuccinia psidii MF-1, a brazilian biotype.</title>
        <authorList>
            <person name="Quecine M.C."/>
            <person name="Pachon D.M.R."/>
            <person name="Bonatelli M.L."/>
            <person name="Correr F.H."/>
            <person name="Franceschini L.M."/>
            <person name="Leite T.F."/>
            <person name="Margarido G.R.A."/>
            <person name="Almeida C.A."/>
            <person name="Ferrarezi J.A."/>
            <person name="Labate C.A."/>
        </authorList>
    </citation>
    <scope>NUCLEOTIDE SEQUENCE</scope>
    <source>
        <strain evidence="9">MF-1</strain>
    </source>
</reference>
<keyword evidence="4 6" id="KW-0472">Membrane</keyword>
<dbReference type="AlphaFoldDB" id="A0A9Q3CZ53"/>
<feature type="transmembrane region" description="Helical" evidence="6">
    <location>
        <begin position="264"/>
        <end position="283"/>
    </location>
</feature>
<dbReference type="PANTHER" id="PTHR12308:SF73">
    <property type="entry name" value="ANOCTAMIN"/>
    <property type="match status" value="1"/>
</dbReference>
<dbReference type="Proteomes" id="UP000765509">
    <property type="component" value="Unassembled WGS sequence"/>
</dbReference>
<dbReference type="PANTHER" id="PTHR12308">
    <property type="entry name" value="ANOCTAMIN"/>
    <property type="match status" value="1"/>
</dbReference>
<dbReference type="InterPro" id="IPR049456">
    <property type="entry name" value="Anoctamin_N_fung"/>
</dbReference>
<dbReference type="EMBL" id="AVOT02011647">
    <property type="protein sequence ID" value="MBW0492558.1"/>
    <property type="molecule type" value="Genomic_DNA"/>
</dbReference>
<comment type="subcellular location">
    <subcellularLocation>
        <location evidence="1">Membrane</location>
        <topology evidence="1">Multi-pass membrane protein</topology>
    </subcellularLocation>
</comment>
<feature type="transmembrane region" description="Helical" evidence="6">
    <location>
        <begin position="336"/>
        <end position="361"/>
    </location>
</feature>
<feature type="transmembrane region" description="Helical" evidence="6">
    <location>
        <begin position="636"/>
        <end position="655"/>
    </location>
</feature>
<evidence type="ECO:0000259" key="8">
    <source>
        <dbReference type="Pfam" id="PF20877"/>
    </source>
</evidence>
<dbReference type="GO" id="GO:0032541">
    <property type="term" value="C:cortical endoplasmic reticulum"/>
    <property type="evidence" value="ECO:0007669"/>
    <property type="project" value="TreeGrafter"/>
</dbReference>
<feature type="transmembrane region" description="Helical" evidence="6">
    <location>
        <begin position="714"/>
        <end position="735"/>
    </location>
</feature>
<feature type="compositionally biased region" description="Low complexity" evidence="5">
    <location>
        <begin position="14"/>
        <end position="25"/>
    </location>
</feature>
<dbReference type="Pfam" id="PF04547">
    <property type="entry name" value="Anoctamin"/>
    <property type="match status" value="1"/>
</dbReference>
<proteinExistence type="predicted"/>
<feature type="transmembrane region" description="Helical" evidence="6">
    <location>
        <begin position="231"/>
        <end position="257"/>
    </location>
</feature>
<evidence type="ECO:0000256" key="1">
    <source>
        <dbReference type="ARBA" id="ARBA00004141"/>
    </source>
</evidence>